<dbReference type="OrthoDB" id="2685413at2759"/>
<keyword evidence="2" id="KW-1185">Reference proteome</keyword>
<dbReference type="SUPFAM" id="SSF52047">
    <property type="entry name" value="RNI-like"/>
    <property type="match status" value="1"/>
</dbReference>
<proteinExistence type="predicted"/>
<organism evidence="1 2">
    <name type="scientific">Pterulicium gracile</name>
    <dbReference type="NCBI Taxonomy" id="1884261"/>
    <lineage>
        <taxon>Eukaryota</taxon>
        <taxon>Fungi</taxon>
        <taxon>Dikarya</taxon>
        <taxon>Basidiomycota</taxon>
        <taxon>Agaricomycotina</taxon>
        <taxon>Agaricomycetes</taxon>
        <taxon>Agaricomycetidae</taxon>
        <taxon>Agaricales</taxon>
        <taxon>Pleurotineae</taxon>
        <taxon>Pterulaceae</taxon>
        <taxon>Pterulicium</taxon>
    </lineage>
</organism>
<dbReference type="Proteomes" id="UP000305067">
    <property type="component" value="Unassembled WGS sequence"/>
</dbReference>
<dbReference type="Gene3D" id="3.80.10.10">
    <property type="entry name" value="Ribonuclease Inhibitor"/>
    <property type="match status" value="1"/>
</dbReference>
<evidence type="ECO:0000313" key="1">
    <source>
        <dbReference type="EMBL" id="TFL06944.1"/>
    </source>
</evidence>
<gene>
    <name evidence="1" type="ORF">BDV98DRAFT_538246</name>
</gene>
<sequence>MDLFNPLILDASICDVVRCLSNESKVELLLYALRNFELKGSSRTIVDNAVQSCLQVTTLSAQSVALALVLRAKSRLAAGSKLAAQADLRAALEADPDHIEAQTLLNMDPAPEERLLRLPRCGVRFSTEIWREVARFLSRRDLKVLLFVPHTLSRVASQLLFSELDLFFTANMCPAKDAHQRVYSHEAESLQRHEDDARQAQRTADILSRIITDPTFAVVVKTLRLFLPRIALGQSVAFQTGMLANALPKLHSLRTCHISSDCEAMVPILEILQRANPRLRSLSLACLEKHNHLAPLEFQYLQQFSYAGRDGNPEQIVNFLHQQRSTLRTIHIDNPSWLFPFEALSIRNLTRIEFNGYFPVDSQTVADILSQGRQLDTLSLGGVLKCSPSAQFRGMKGKNPLPFLRHFSFNVHPGSTCVDKDLFPAIADFLRDRKLLTLHLVLPDNVVVQRNIGFDASLWGVLPTLSSLRSLLITYPRDLATSLAMWLVPRTVTALTLKGAHAVVGRDATSLLNQFRSGTPPTLRYISFDEFPLNAVHVIEHGFPMVQLLRIGWNCWSVCRREDGCIVGLEPWQRSRVRYHAQEWLEWLGCEDAIWPGNTGFETSGLLRDAECV</sequence>
<evidence type="ECO:0000313" key="2">
    <source>
        <dbReference type="Proteomes" id="UP000305067"/>
    </source>
</evidence>
<dbReference type="InterPro" id="IPR032675">
    <property type="entry name" value="LRR_dom_sf"/>
</dbReference>
<dbReference type="EMBL" id="ML178814">
    <property type="protein sequence ID" value="TFL06944.1"/>
    <property type="molecule type" value="Genomic_DNA"/>
</dbReference>
<dbReference type="STRING" id="1884261.A0A5C3R6S7"/>
<accession>A0A5C3R6S7</accession>
<protein>
    <submittedName>
        <fullName evidence="1">Uncharacterized protein</fullName>
    </submittedName>
</protein>
<name>A0A5C3R6S7_9AGAR</name>
<dbReference type="AlphaFoldDB" id="A0A5C3R6S7"/>
<reference evidence="1 2" key="1">
    <citation type="journal article" date="2019" name="Nat. Ecol. Evol.">
        <title>Megaphylogeny resolves global patterns of mushroom evolution.</title>
        <authorList>
            <person name="Varga T."/>
            <person name="Krizsan K."/>
            <person name="Foldi C."/>
            <person name="Dima B."/>
            <person name="Sanchez-Garcia M."/>
            <person name="Sanchez-Ramirez S."/>
            <person name="Szollosi G.J."/>
            <person name="Szarkandi J.G."/>
            <person name="Papp V."/>
            <person name="Albert L."/>
            <person name="Andreopoulos W."/>
            <person name="Angelini C."/>
            <person name="Antonin V."/>
            <person name="Barry K.W."/>
            <person name="Bougher N.L."/>
            <person name="Buchanan P."/>
            <person name="Buyck B."/>
            <person name="Bense V."/>
            <person name="Catcheside P."/>
            <person name="Chovatia M."/>
            <person name="Cooper J."/>
            <person name="Damon W."/>
            <person name="Desjardin D."/>
            <person name="Finy P."/>
            <person name="Geml J."/>
            <person name="Haridas S."/>
            <person name="Hughes K."/>
            <person name="Justo A."/>
            <person name="Karasinski D."/>
            <person name="Kautmanova I."/>
            <person name="Kiss B."/>
            <person name="Kocsube S."/>
            <person name="Kotiranta H."/>
            <person name="LaButti K.M."/>
            <person name="Lechner B.E."/>
            <person name="Liimatainen K."/>
            <person name="Lipzen A."/>
            <person name="Lukacs Z."/>
            <person name="Mihaltcheva S."/>
            <person name="Morgado L.N."/>
            <person name="Niskanen T."/>
            <person name="Noordeloos M.E."/>
            <person name="Ohm R.A."/>
            <person name="Ortiz-Santana B."/>
            <person name="Ovrebo C."/>
            <person name="Racz N."/>
            <person name="Riley R."/>
            <person name="Savchenko A."/>
            <person name="Shiryaev A."/>
            <person name="Soop K."/>
            <person name="Spirin V."/>
            <person name="Szebenyi C."/>
            <person name="Tomsovsky M."/>
            <person name="Tulloss R.E."/>
            <person name="Uehling J."/>
            <person name="Grigoriev I.V."/>
            <person name="Vagvolgyi C."/>
            <person name="Papp T."/>
            <person name="Martin F.M."/>
            <person name="Miettinen O."/>
            <person name="Hibbett D.S."/>
            <person name="Nagy L.G."/>
        </authorList>
    </citation>
    <scope>NUCLEOTIDE SEQUENCE [LARGE SCALE GENOMIC DNA]</scope>
    <source>
        <strain evidence="1 2">CBS 309.79</strain>
    </source>
</reference>